<name>A0A848G6W8_9RHOO</name>
<protein>
    <submittedName>
        <fullName evidence="1">Uncharacterized protein</fullName>
    </submittedName>
</protein>
<organism evidence="1 2">
    <name type="scientific">Zoogloea dura</name>
    <dbReference type="NCBI Taxonomy" id="2728840"/>
    <lineage>
        <taxon>Bacteria</taxon>
        <taxon>Pseudomonadati</taxon>
        <taxon>Pseudomonadota</taxon>
        <taxon>Betaproteobacteria</taxon>
        <taxon>Rhodocyclales</taxon>
        <taxon>Zoogloeaceae</taxon>
        <taxon>Zoogloea</taxon>
    </lineage>
</organism>
<evidence type="ECO:0000313" key="2">
    <source>
        <dbReference type="Proteomes" id="UP000580043"/>
    </source>
</evidence>
<dbReference type="Proteomes" id="UP000580043">
    <property type="component" value="Unassembled WGS sequence"/>
</dbReference>
<proteinExistence type="predicted"/>
<dbReference type="AlphaFoldDB" id="A0A848G6W8"/>
<dbReference type="EMBL" id="JABBGA010000011">
    <property type="protein sequence ID" value="NML27000.1"/>
    <property type="molecule type" value="Genomic_DNA"/>
</dbReference>
<reference evidence="1 2" key="1">
    <citation type="submission" date="2020-04" db="EMBL/GenBank/DDBJ databases">
        <title>Zoogloea sp. G-4-1-14 isolated from soil.</title>
        <authorList>
            <person name="Dahal R.H."/>
        </authorList>
    </citation>
    <scope>NUCLEOTIDE SEQUENCE [LARGE SCALE GENOMIC DNA]</scope>
    <source>
        <strain evidence="1 2">G-4-1-14</strain>
    </source>
</reference>
<keyword evidence="2" id="KW-1185">Reference proteome</keyword>
<accession>A0A848G6W8</accession>
<sequence length="222" mass="23434">MSSANVRLKLHFDLDLAVPAQLSALDHERLCKAFATALGATVIQGLPVIAGKQLGKAGITVVGSHHHLDAVSLVAQTVDRRRIIAVAPHLTDKEVDLLAAKAAPKLPASPSEASGYLRRQALALVNEYRLVPCSVAALLSSGQPTRIAGRLNLTNGHIFLGEEHRQTRLQANQGPLEVSIEGTSIVVAAESSGHTLTGPVLDVQVPVLVPHRDALIALWQAA</sequence>
<gene>
    <name evidence="1" type="ORF">HHL15_14695</name>
</gene>
<dbReference type="RefSeq" id="WP_169146536.1">
    <property type="nucleotide sequence ID" value="NZ_JABBGA010000011.1"/>
</dbReference>
<evidence type="ECO:0000313" key="1">
    <source>
        <dbReference type="EMBL" id="NML27000.1"/>
    </source>
</evidence>
<comment type="caution">
    <text evidence="1">The sequence shown here is derived from an EMBL/GenBank/DDBJ whole genome shotgun (WGS) entry which is preliminary data.</text>
</comment>